<evidence type="ECO:0000313" key="1">
    <source>
        <dbReference type="EMBL" id="AWL05223.1"/>
    </source>
</evidence>
<dbReference type="RefSeq" id="WP_109345557.1">
    <property type="nucleotide sequence ID" value="NZ_CP029343.1"/>
</dbReference>
<evidence type="ECO:0000313" key="2">
    <source>
        <dbReference type="Proteomes" id="UP000245820"/>
    </source>
</evidence>
<dbReference type="CDD" id="cd17242">
    <property type="entry name" value="MobM_relaxase"/>
    <property type="match status" value="1"/>
</dbReference>
<evidence type="ECO:0008006" key="3">
    <source>
        <dbReference type="Google" id="ProtNLM"/>
    </source>
</evidence>
<reference evidence="1 2" key="1">
    <citation type="submission" date="2018-05" db="EMBL/GenBank/DDBJ databases">
        <title>Complete genome sequence of Massilia oculi sp. nov. CCUG 43427T (=DSM 26321T), the type strain of M. oculi, and comparison with genome sequences of other Massilia strains.</title>
        <authorList>
            <person name="Zhu B."/>
        </authorList>
    </citation>
    <scope>NUCLEOTIDE SEQUENCE [LARGE SCALE GENOMIC DNA]</scope>
    <source>
        <strain evidence="1 2">CCUG 43427</strain>
    </source>
</reference>
<dbReference type="GO" id="GO:0003677">
    <property type="term" value="F:DNA binding"/>
    <property type="evidence" value="ECO:0007669"/>
    <property type="project" value="InterPro"/>
</dbReference>
<dbReference type="AlphaFoldDB" id="A0A2S2DIK1"/>
<gene>
    <name evidence="1" type="ORF">DIR46_12835</name>
</gene>
<organism evidence="1 2">
    <name type="scientific">Massilia oculi</name>
    <dbReference type="NCBI Taxonomy" id="945844"/>
    <lineage>
        <taxon>Bacteria</taxon>
        <taxon>Pseudomonadati</taxon>
        <taxon>Pseudomonadota</taxon>
        <taxon>Betaproteobacteria</taxon>
        <taxon>Burkholderiales</taxon>
        <taxon>Oxalobacteraceae</taxon>
        <taxon>Telluria group</taxon>
        <taxon>Massilia</taxon>
    </lineage>
</organism>
<proteinExistence type="predicted"/>
<dbReference type="GO" id="GO:0006310">
    <property type="term" value="P:DNA recombination"/>
    <property type="evidence" value="ECO:0007669"/>
    <property type="project" value="InterPro"/>
</dbReference>
<dbReference type="OrthoDB" id="8536512at2"/>
<dbReference type="Gene3D" id="3.30.930.30">
    <property type="match status" value="1"/>
</dbReference>
<accession>A0A2S2DIK1</accession>
<protein>
    <recommendedName>
        <fullName evidence="3">Plasmid recombination enzyme</fullName>
    </recommendedName>
</protein>
<name>A0A2S2DIK1_9BURK</name>
<dbReference type="Proteomes" id="UP000245820">
    <property type="component" value="Chromosome"/>
</dbReference>
<sequence>MLDADEIVRSADTGGKQLRKDAVWGIELVFTSLPSENEDIIKYFDDCTSWAEAEFNVPILSSVIHLDQGHPHCHVLLIPLFKGVLTAKKVYGNKSVMVARLDSFYEVVGRKYGLRRRRSRVKLASAQRKGLLQRCADFLSEGRWLTGKQIETILKPFREDPLPLAESLGVVFGGARSQVKFASMFGQGTPFVA</sequence>
<dbReference type="Pfam" id="PF01076">
    <property type="entry name" value="Mob_Pre"/>
    <property type="match status" value="1"/>
</dbReference>
<keyword evidence="2" id="KW-1185">Reference proteome</keyword>
<dbReference type="InterPro" id="IPR001668">
    <property type="entry name" value="Mob_Pre"/>
</dbReference>
<dbReference type="KEGG" id="mtim:DIR46_12835"/>
<dbReference type="EMBL" id="CP029343">
    <property type="protein sequence ID" value="AWL05223.1"/>
    <property type="molecule type" value="Genomic_DNA"/>
</dbReference>